<dbReference type="PANTHER" id="PTHR12993">
    <property type="entry name" value="N-ACETYLGLUCOSAMINYL-PHOSPHATIDYLINOSITOL DE-N-ACETYLASE-RELATED"/>
    <property type="match status" value="1"/>
</dbReference>
<dbReference type="InterPro" id="IPR023842">
    <property type="entry name" value="Bacillithiol_biosynth_BshB1"/>
</dbReference>
<reference evidence="2 3" key="1">
    <citation type="submission" date="2023-03" db="EMBL/GenBank/DDBJ databases">
        <title>Bacillus Genome Sequencing.</title>
        <authorList>
            <person name="Dunlap C."/>
        </authorList>
    </citation>
    <scope>NUCLEOTIDE SEQUENCE [LARGE SCALE GENOMIC DNA]</scope>
    <source>
        <strain evidence="2 3">NRS-1717</strain>
    </source>
</reference>
<dbReference type="Gene3D" id="3.40.50.10320">
    <property type="entry name" value="LmbE-like"/>
    <property type="match status" value="1"/>
</dbReference>
<evidence type="ECO:0000313" key="2">
    <source>
        <dbReference type="EMBL" id="MED4400682.1"/>
    </source>
</evidence>
<evidence type="ECO:0000313" key="3">
    <source>
        <dbReference type="Proteomes" id="UP001342826"/>
    </source>
</evidence>
<evidence type="ECO:0000256" key="1">
    <source>
        <dbReference type="ARBA" id="ARBA00001947"/>
    </source>
</evidence>
<dbReference type="Pfam" id="PF02585">
    <property type="entry name" value="PIG-L"/>
    <property type="match status" value="1"/>
</dbReference>
<dbReference type="NCBIfam" id="TIGR04001">
    <property type="entry name" value="thiol_BshB1"/>
    <property type="match status" value="1"/>
</dbReference>
<dbReference type="RefSeq" id="WP_328014948.1">
    <property type="nucleotide sequence ID" value="NZ_JARTFS010000005.1"/>
</dbReference>
<dbReference type="InterPro" id="IPR024078">
    <property type="entry name" value="LmbE-like_dom_sf"/>
</dbReference>
<name>A0ABU6NWB7_9BACI</name>
<keyword evidence="3" id="KW-1185">Reference proteome</keyword>
<comment type="caution">
    <text evidence="2">The sequence shown here is derived from an EMBL/GenBank/DDBJ whole genome shotgun (WGS) entry which is preliminary data.</text>
</comment>
<dbReference type="SUPFAM" id="SSF102588">
    <property type="entry name" value="LmbE-like"/>
    <property type="match status" value="1"/>
</dbReference>
<dbReference type="PANTHER" id="PTHR12993:SF30">
    <property type="entry name" value="N-ACETYL-ALPHA-D-GLUCOSAMINYL L-MALATE DEACETYLASE 1"/>
    <property type="match status" value="1"/>
</dbReference>
<comment type="cofactor">
    <cofactor evidence="1">
        <name>Zn(2+)</name>
        <dbReference type="ChEBI" id="CHEBI:29105"/>
    </cofactor>
</comment>
<dbReference type="InterPro" id="IPR003737">
    <property type="entry name" value="GlcNAc_PI_deacetylase-related"/>
</dbReference>
<sequence length="247" mass="28165">MKVMKVMKVMNDMQLDILAFGAHPDDVEIGMGGTIAKYAQKGAKIGICDLTKAELSSNGTVEKRQMEAEKAGHILNIATRIQLTLPDRGLYLKEEYVREIVQIIRKYRPKIIFAPYFEDRHPDHGHCAKLVEEAFFSSGIKKYNDNENLLAYRADVLYFYMINGFHKPDFVVDISETMDKKIASLEAYSSQFEKTEDGVMTPLTDGYVETVKSRERMFGKEVNRMYAEGFKVNKPFIIENDLLGGHS</sequence>
<accession>A0ABU6NWB7</accession>
<dbReference type="EMBL" id="JARTFS010000005">
    <property type="protein sequence ID" value="MED4400682.1"/>
    <property type="molecule type" value="Genomic_DNA"/>
</dbReference>
<organism evidence="2 3">
    <name type="scientific">Metabacillus fastidiosus</name>
    <dbReference type="NCBI Taxonomy" id="1458"/>
    <lineage>
        <taxon>Bacteria</taxon>
        <taxon>Bacillati</taxon>
        <taxon>Bacillota</taxon>
        <taxon>Bacilli</taxon>
        <taxon>Bacillales</taxon>
        <taxon>Bacillaceae</taxon>
        <taxon>Metabacillus</taxon>
    </lineage>
</organism>
<protein>
    <submittedName>
        <fullName evidence="2">Bacillithiol biosynthesis deacetylase BshB1</fullName>
    </submittedName>
</protein>
<proteinExistence type="predicted"/>
<gene>
    <name evidence="2" type="primary">bshB1</name>
    <name evidence="2" type="ORF">P9271_04980</name>
</gene>
<dbReference type="Proteomes" id="UP001342826">
    <property type="component" value="Unassembled WGS sequence"/>
</dbReference>